<proteinExistence type="predicted"/>
<feature type="compositionally biased region" description="Low complexity" evidence="1">
    <location>
        <begin position="40"/>
        <end position="49"/>
    </location>
</feature>
<protein>
    <submittedName>
        <fullName evidence="2">Uncharacterized protein</fullName>
    </submittedName>
</protein>
<feature type="region of interest" description="Disordered" evidence="1">
    <location>
        <begin position="1"/>
        <end position="127"/>
    </location>
</feature>
<feature type="compositionally biased region" description="Pro residues" evidence="1">
    <location>
        <begin position="53"/>
        <end position="70"/>
    </location>
</feature>
<feature type="compositionally biased region" description="Polar residues" evidence="1">
    <location>
        <begin position="22"/>
        <end position="36"/>
    </location>
</feature>
<feature type="compositionally biased region" description="Low complexity" evidence="1">
    <location>
        <begin position="97"/>
        <end position="108"/>
    </location>
</feature>
<gene>
    <name evidence="2" type="ORF">GJ744_003101</name>
</gene>
<evidence type="ECO:0000313" key="3">
    <source>
        <dbReference type="Proteomes" id="UP000606974"/>
    </source>
</evidence>
<sequence length="198" mass="21307">MSARPERGKNNALQRTPDDQEQVSSQTLASRSNLTLPTDPLSQLSLSSERPSRPSPSPPRRAEPRQPPPLSASGTQTRPKNAVTRLECTNSSPLPRSQAVVSSSSQQSRGSPTPPICAPPRAGSDPSFAARFQHRLHSSPTSSSRVQQRLAAFKAATIYTAPQCPNYGGLFSGEGVCPDRKCHCHSDCKDPQCLVCHL</sequence>
<organism evidence="2 3">
    <name type="scientific">Endocarpon pusillum</name>
    <dbReference type="NCBI Taxonomy" id="364733"/>
    <lineage>
        <taxon>Eukaryota</taxon>
        <taxon>Fungi</taxon>
        <taxon>Dikarya</taxon>
        <taxon>Ascomycota</taxon>
        <taxon>Pezizomycotina</taxon>
        <taxon>Eurotiomycetes</taxon>
        <taxon>Chaetothyriomycetidae</taxon>
        <taxon>Verrucariales</taxon>
        <taxon>Verrucariaceae</taxon>
        <taxon>Endocarpon</taxon>
    </lineage>
</organism>
<comment type="caution">
    <text evidence="2">The sequence shown here is derived from an EMBL/GenBank/DDBJ whole genome shotgun (WGS) entry which is preliminary data.</text>
</comment>
<dbReference type="EMBL" id="JAACFV010000016">
    <property type="protein sequence ID" value="KAF7511868.1"/>
    <property type="molecule type" value="Genomic_DNA"/>
</dbReference>
<dbReference type="Proteomes" id="UP000606974">
    <property type="component" value="Unassembled WGS sequence"/>
</dbReference>
<name>A0A8H7AMH2_9EURO</name>
<accession>A0A8H7AMH2</accession>
<evidence type="ECO:0000256" key="1">
    <source>
        <dbReference type="SAM" id="MobiDB-lite"/>
    </source>
</evidence>
<evidence type="ECO:0000313" key="2">
    <source>
        <dbReference type="EMBL" id="KAF7511868.1"/>
    </source>
</evidence>
<dbReference type="AlphaFoldDB" id="A0A8H7AMH2"/>
<keyword evidence="3" id="KW-1185">Reference proteome</keyword>
<reference evidence="2" key="1">
    <citation type="submission" date="2020-02" db="EMBL/GenBank/DDBJ databases">
        <authorList>
            <person name="Palmer J.M."/>
        </authorList>
    </citation>
    <scope>NUCLEOTIDE SEQUENCE</scope>
    <source>
        <strain evidence="2">EPUS1.4</strain>
        <tissue evidence="2">Thallus</tissue>
    </source>
</reference>